<keyword evidence="4 8" id="KW-0732">Signal</keyword>
<keyword evidence="3" id="KW-0964">Secreted</keyword>
<evidence type="ECO:0000256" key="1">
    <source>
        <dbReference type="ARBA" id="ARBA00004191"/>
    </source>
</evidence>
<dbReference type="InterPro" id="IPR000420">
    <property type="entry name" value="Yeast_PIR_rpt"/>
</dbReference>
<dbReference type="PROSITE" id="PS51257">
    <property type="entry name" value="PROKAR_LIPOPROTEIN"/>
    <property type="match status" value="1"/>
</dbReference>
<feature type="domain" description="Cell wall mannoprotein PIR1-like C-terminal" evidence="9">
    <location>
        <begin position="69"/>
        <end position="142"/>
    </location>
</feature>
<feature type="compositionally biased region" description="Polar residues" evidence="7">
    <location>
        <begin position="263"/>
        <end position="313"/>
    </location>
</feature>
<sequence length="350" mass="35251">MRYSLAAVALATLASATPVAQAPAQAAASSCSPSYSGTFNIQAVNVTTSSKRSLAKRQSQALTLTLADGILKDNKDRIGYIAANNQFQFDNPVQTGTIYDKGWAVCSNGTLVLGPTAVFQQCLSGGFFNLYDENSAAQCSPVYLQVINGGAVGAATASEEADGQPTASGVQSQQADGQVTGSPVSQIGDGQPQAPTGNPITQISDGQIQGPTGSPIQQISDGQPQAPTGSPVQQISDGQIQATTGSPITQIGDGQPQVPTGAPITQISDGQIQAPTGSPITQISDGQVQVPTGSPVQQISDGQIQKPTGNNGTIAAPSASVQPYTGAAASSVVRSELFGLAAGVLAVALL</sequence>
<evidence type="ECO:0000256" key="5">
    <source>
        <dbReference type="ARBA" id="ARBA00022737"/>
    </source>
</evidence>
<comment type="subcellular location">
    <subcellularLocation>
        <location evidence="1">Secreted</location>
        <location evidence="1">Cell wall</location>
    </subcellularLocation>
</comment>
<evidence type="ECO:0000256" key="3">
    <source>
        <dbReference type="ARBA" id="ARBA00022525"/>
    </source>
</evidence>
<dbReference type="InterPro" id="IPR051153">
    <property type="entry name" value="Yeast_CWMannoprotein_PIR"/>
</dbReference>
<feature type="chain" id="PRO_5045363115" description="Cell wall mannoprotein PIR1-like C-terminal domain-containing protein" evidence="8">
    <location>
        <begin position="17"/>
        <end position="350"/>
    </location>
</feature>
<feature type="region of interest" description="Disordered" evidence="7">
    <location>
        <begin position="157"/>
        <end position="313"/>
    </location>
</feature>
<dbReference type="Pfam" id="PF00399">
    <property type="entry name" value="PIR"/>
    <property type="match status" value="4"/>
</dbReference>
<evidence type="ECO:0000256" key="2">
    <source>
        <dbReference type="ARBA" id="ARBA00022512"/>
    </source>
</evidence>
<proteinExistence type="inferred from homology"/>
<dbReference type="Proteomes" id="UP001305779">
    <property type="component" value="Unassembled WGS sequence"/>
</dbReference>
<evidence type="ECO:0000256" key="8">
    <source>
        <dbReference type="SAM" id="SignalP"/>
    </source>
</evidence>
<name>A0ABR0F1G0_ZASCE</name>
<dbReference type="PANTHER" id="PTHR47254">
    <property type="entry name" value="CELL WALL MANNOPROTEIN CIS3-RELATED"/>
    <property type="match status" value="1"/>
</dbReference>
<evidence type="ECO:0000313" key="11">
    <source>
        <dbReference type="Proteomes" id="UP001305779"/>
    </source>
</evidence>
<evidence type="ECO:0000256" key="6">
    <source>
        <dbReference type="ARBA" id="ARBA00038219"/>
    </source>
</evidence>
<evidence type="ECO:0000259" key="9">
    <source>
        <dbReference type="Pfam" id="PF22799"/>
    </source>
</evidence>
<comment type="caution">
    <text evidence="10">The sequence shown here is derived from an EMBL/GenBank/DDBJ whole genome shotgun (WGS) entry which is preliminary data.</text>
</comment>
<dbReference type="InterPro" id="IPR054508">
    <property type="entry name" value="PIR1-like_C"/>
</dbReference>
<reference evidence="10 11" key="1">
    <citation type="journal article" date="2023" name="G3 (Bethesda)">
        <title>A chromosome-level genome assembly of Zasmidium syzygii isolated from banana leaves.</title>
        <authorList>
            <person name="van Westerhoven A.C."/>
            <person name="Mehrabi R."/>
            <person name="Talebi R."/>
            <person name="Steentjes M.B.F."/>
            <person name="Corcolon B."/>
            <person name="Chong P.A."/>
            <person name="Kema G.H.J."/>
            <person name="Seidl M.F."/>
        </authorList>
    </citation>
    <scope>NUCLEOTIDE SEQUENCE [LARGE SCALE GENOMIC DNA]</scope>
    <source>
        <strain evidence="10 11">P124</strain>
    </source>
</reference>
<evidence type="ECO:0000256" key="7">
    <source>
        <dbReference type="SAM" id="MobiDB-lite"/>
    </source>
</evidence>
<protein>
    <recommendedName>
        <fullName evidence="9">Cell wall mannoprotein PIR1-like C-terminal domain-containing protein</fullName>
    </recommendedName>
</protein>
<gene>
    <name evidence="10" type="ORF">PRZ48_000884</name>
</gene>
<dbReference type="PROSITE" id="PS50256">
    <property type="entry name" value="PIR_REPEAT_2"/>
    <property type="match status" value="2"/>
</dbReference>
<comment type="similarity">
    <text evidence="6">Belongs to the PIR protein family.</text>
</comment>
<feature type="compositionally biased region" description="Polar residues" evidence="7">
    <location>
        <begin position="165"/>
        <end position="185"/>
    </location>
</feature>
<organism evidence="10 11">
    <name type="scientific">Zasmidium cellare</name>
    <name type="common">Wine cellar mold</name>
    <name type="synonym">Racodium cellare</name>
    <dbReference type="NCBI Taxonomy" id="395010"/>
    <lineage>
        <taxon>Eukaryota</taxon>
        <taxon>Fungi</taxon>
        <taxon>Dikarya</taxon>
        <taxon>Ascomycota</taxon>
        <taxon>Pezizomycotina</taxon>
        <taxon>Dothideomycetes</taxon>
        <taxon>Dothideomycetidae</taxon>
        <taxon>Mycosphaerellales</taxon>
        <taxon>Mycosphaerellaceae</taxon>
        <taxon>Zasmidium</taxon>
    </lineage>
</organism>
<evidence type="ECO:0000256" key="4">
    <source>
        <dbReference type="ARBA" id="ARBA00022729"/>
    </source>
</evidence>
<dbReference type="Pfam" id="PF22799">
    <property type="entry name" value="PIR1-like_C"/>
    <property type="match status" value="1"/>
</dbReference>
<dbReference type="EMBL" id="JAXOVC010000001">
    <property type="protein sequence ID" value="KAK4507150.1"/>
    <property type="molecule type" value="Genomic_DNA"/>
</dbReference>
<feature type="signal peptide" evidence="8">
    <location>
        <begin position="1"/>
        <end position="16"/>
    </location>
</feature>
<accession>A0ABR0F1G0</accession>
<dbReference type="PANTHER" id="PTHR47254:SF1">
    <property type="entry name" value="CELL WALL MANNOPROTEIN CIS3-RELATED"/>
    <property type="match status" value="1"/>
</dbReference>
<keyword evidence="2" id="KW-0134">Cell wall</keyword>
<keyword evidence="5" id="KW-0677">Repeat</keyword>
<feature type="compositionally biased region" description="Polar residues" evidence="7">
    <location>
        <begin position="193"/>
        <end position="249"/>
    </location>
</feature>
<evidence type="ECO:0000313" key="10">
    <source>
        <dbReference type="EMBL" id="KAK4507150.1"/>
    </source>
</evidence>
<keyword evidence="11" id="KW-1185">Reference proteome</keyword>